<sequence length="65" mass="7778">MYNRNRNRNTPYIQNNQRELVSIINPDIDTVDIMLSLTIKDMDTDLIIDTEDINSIRYNYIELDK</sequence>
<evidence type="ECO:0000313" key="1">
    <source>
        <dbReference type="EMBL" id="QJA91021.1"/>
    </source>
</evidence>
<dbReference type="AlphaFoldDB" id="A0A6M3LCQ7"/>
<proteinExistence type="predicted"/>
<gene>
    <name evidence="1" type="ORF">MM415B03499_0017</name>
</gene>
<name>A0A6M3LCQ7_9ZZZZ</name>
<dbReference type="EMBL" id="MT142954">
    <property type="protein sequence ID" value="QJA91021.1"/>
    <property type="molecule type" value="Genomic_DNA"/>
</dbReference>
<organism evidence="1">
    <name type="scientific">viral metagenome</name>
    <dbReference type="NCBI Taxonomy" id="1070528"/>
    <lineage>
        <taxon>unclassified sequences</taxon>
        <taxon>metagenomes</taxon>
        <taxon>organismal metagenomes</taxon>
    </lineage>
</organism>
<reference evidence="1" key="1">
    <citation type="submission" date="2020-03" db="EMBL/GenBank/DDBJ databases">
        <title>The deep terrestrial virosphere.</title>
        <authorList>
            <person name="Holmfeldt K."/>
            <person name="Nilsson E."/>
            <person name="Simone D."/>
            <person name="Lopez-Fernandez M."/>
            <person name="Wu X."/>
            <person name="de Brujin I."/>
            <person name="Lundin D."/>
            <person name="Andersson A."/>
            <person name="Bertilsson S."/>
            <person name="Dopson M."/>
        </authorList>
    </citation>
    <scope>NUCLEOTIDE SEQUENCE</scope>
    <source>
        <strain evidence="1">MM415B03499</strain>
    </source>
</reference>
<protein>
    <submittedName>
        <fullName evidence="1">Uncharacterized protein</fullName>
    </submittedName>
</protein>
<accession>A0A6M3LCQ7</accession>